<organism evidence="3 4">
    <name type="scientific">Raphanus sativus</name>
    <name type="common">Radish</name>
    <name type="synonym">Raphanus raphanistrum var. sativus</name>
    <dbReference type="NCBI Taxonomy" id="3726"/>
    <lineage>
        <taxon>Eukaryota</taxon>
        <taxon>Viridiplantae</taxon>
        <taxon>Streptophyta</taxon>
        <taxon>Embryophyta</taxon>
        <taxon>Tracheophyta</taxon>
        <taxon>Spermatophyta</taxon>
        <taxon>Magnoliopsida</taxon>
        <taxon>eudicotyledons</taxon>
        <taxon>Gunneridae</taxon>
        <taxon>Pentapetalae</taxon>
        <taxon>rosids</taxon>
        <taxon>malvids</taxon>
        <taxon>Brassicales</taxon>
        <taxon>Brassicaceae</taxon>
        <taxon>Brassiceae</taxon>
        <taxon>Raphanus</taxon>
    </lineage>
</organism>
<name>A0A6J0KS24_RAPSA</name>
<reference evidence="3" key="1">
    <citation type="journal article" date="2019" name="Database">
        <title>The radish genome database (RadishGD): an integrated information resource for radish genomics.</title>
        <authorList>
            <person name="Yu H.J."/>
            <person name="Baek S."/>
            <person name="Lee Y.J."/>
            <person name="Cho A."/>
            <person name="Mun J.H."/>
        </authorList>
    </citation>
    <scope>NUCLEOTIDE SEQUENCE [LARGE SCALE GENOMIC DNA]</scope>
    <source>
        <strain evidence="3">cv. WK10039</strain>
    </source>
</reference>
<reference evidence="4" key="2">
    <citation type="submission" date="2025-08" db="UniProtKB">
        <authorList>
            <consortium name="RefSeq"/>
        </authorList>
    </citation>
    <scope>IDENTIFICATION</scope>
    <source>
        <tissue evidence="4">Leaf</tissue>
    </source>
</reference>
<accession>A0A6J0KS24</accession>
<protein>
    <submittedName>
        <fullName evidence="4">Metacaspase-8-like</fullName>
    </submittedName>
</protein>
<dbReference type="PANTHER" id="PTHR48104:SF18">
    <property type="entry name" value="METACASPASE-8"/>
    <property type="match status" value="1"/>
</dbReference>
<dbReference type="Proteomes" id="UP000504610">
    <property type="component" value="Chromosome 8"/>
</dbReference>
<comment type="similarity">
    <text evidence="1">Belongs to the peptidase C14B family.</text>
</comment>
<evidence type="ECO:0000313" key="3">
    <source>
        <dbReference type="Proteomes" id="UP000504610"/>
    </source>
</evidence>
<dbReference type="InterPro" id="IPR029030">
    <property type="entry name" value="Caspase-like_dom_sf"/>
</dbReference>
<sequence length="353" mass="38790">MTKRALLIGINYPGTSVELRGCVNDVRRMHRCLTDRYGFSNDNITVLIDTETSGPQPTGKNIRDALNKLIADGESGDTLVVHYSGHGTRLPTEEGVLDATGFDECITPCDMNLITDNEFRDMVAEVKEGCRLTIISDSCHSGGLIEEAKEQIGESHVNHPKPPWFASLFACMLATCGTSSSRRGRGGSPERLTRDIKFKSEDGETVDRKTRSIPLDSYIALFKEQTGQTDVKPGKIRQTLADVFGQDSSPDVAMLSSSMKINGAGSKHPDNGILLSGCQTDQKSEDVHVVSTGKAYGAFSDAIQTILSATGKDKKITNRDIVVKARDILKRRKFRQRPGLYCHDRYVNEPFIC</sequence>
<dbReference type="InterPro" id="IPR011600">
    <property type="entry name" value="Pept_C14_caspase"/>
</dbReference>
<evidence type="ECO:0000259" key="2">
    <source>
        <dbReference type="Pfam" id="PF00656"/>
    </source>
</evidence>
<dbReference type="SUPFAM" id="SSF52129">
    <property type="entry name" value="Caspase-like"/>
    <property type="match status" value="1"/>
</dbReference>
<keyword evidence="3" id="KW-1185">Reference proteome</keyword>
<dbReference type="GO" id="GO:0006508">
    <property type="term" value="P:proteolysis"/>
    <property type="evidence" value="ECO:0007669"/>
    <property type="project" value="InterPro"/>
</dbReference>
<feature type="domain" description="Peptidase C14 caspase" evidence="2">
    <location>
        <begin position="3"/>
        <end position="344"/>
    </location>
</feature>
<evidence type="ECO:0000313" key="4">
    <source>
        <dbReference type="RefSeq" id="XP_018449854.2"/>
    </source>
</evidence>
<dbReference type="RefSeq" id="XP_018449854.2">
    <property type="nucleotide sequence ID" value="XM_018594352.2"/>
</dbReference>
<dbReference type="GeneID" id="108821308"/>
<dbReference type="Pfam" id="PF00656">
    <property type="entry name" value="Peptidase_C14"/>
    <property type="match status" value="1"/>
</dbReference>
<dbReference type="Gene3D" id="3.40.50.12660">
    <property type="match status" value="2"/>
</dbReference>
<proteinExistence type="inferred from homology"/>
<dbReference type="InterPro" id="IPR050452">
    <property type="entry name" value="Metacaspase"/>
</dbReference>
<dbReference type="PANTHER" id="PTHR48104">
    <property type="entry name" value="METACASPASE-4"/>
    <property type="match status" value="1"/>
</dbReference>
<dbReference type="KEGG" id="rsz:108821308"/>
<dbReference type="OrthoDB" id="3223806at2759"/>
<evidence type="ECO:0000256" key="1">
    <source>
        <dbReference type="ARBA" id="ARBA00009005"/>
    </source>
</evidence>
<gene>
    <name evidence="4" type="primary">LOC108821308</name>
</gene>
<dbReference type="GO" id="GO:0004197">
    <property type="term" value="F:cysteine-type endopeptidase activity"/>
    <property type="evidence" value="ECO:0007669"/>
    <property type="project" value="InterPro"/>
</dbReference>
<dbReference type="GO" id="GO:0005737">
    <property type="term" value="C:cytoplasm"/>
    <property type="evidence" value="ECO:0007669"/>
    <property type="project" value="TreeGrafter"/>
</dbReference>
<dbReference type="AlphaFoldDB" id="A0A6J0KS24"/>